<reference evidence="3" key="1">
    <citation type="submission" date="2016-10" db="EMBL/GenBank/DDBJ databases">
        <authorList>
            <person name="Varghese N."/>
            <person name="Submissions S."/>
        </authorList>
    </citation>
    <scope>NUCLEOTIDE SEQUENCE [LARGE SCALE GENOMIC DNA]</scope>
    <source>
        <strain evidence="3">Gh-67</strain>
    </source>
</reference>
<keyword evidence="1" id="KW-0732">Signal</keyword>
<keyword evidence="3" id="KW-1185">Reference proteome</keyword>
<protein>
    <submittedName>
        <fullName evidence="2">CarboxypepD_reg-like domain-containing protein</fullName>
    </submittedName>
</protein>
<proteinExistence type="predicted"/>
<evidence type="ECO:0000256" key="1">
    <source>
        <dbReference type="SAM" id="SignalP"/>
    </source>
</evidence>
<dbReference type="InterPro" id="IPR043741">
    <property type="entry name" value="DUF5686"/>
</dbReference>
<dbReference type="SUPFAM" id="SSF49464">
    <property type="entry name" value="Carboxypeptidase regulatory domain-like"/>
    <property type="match status" value="1"/>
</dbReference>
<name>A0A1G8MZH5_9SPHI</name>
<accession>A0A1G8MZH5</accession>
<dbReference type="Proteomes" id="UP000199705">
    <property type="component" value="Unassembled WGS sequence"/>
</dbReference>
<gene>
    <name evidence="2" type="ORF">SAMN05192573_1304</name>
</gene>
<evidence type="ECO:0000313" key="2">
    <source>
        <dbReference type="EMBL" id="SDI73207.1"/>
    </source>
</evidence>
<dbReference type="EMBL" id="FNCG01000030">
    <property type="protein sequence ID" value="SDI73207.1"/>
    <property type="molecule type" value="Genomic_DNA"/>
</dbReference>
<dbReference type="Pfam" id="PF13715">
    <property type="entry name" value="CarbopepD_reg_2"/>
    <property type="match status" value="1"/>
</dbReference>
<dbReference type="Gene3D" id="2.60.40.1120">
    <property type="entry name" value="Carboxypeptidase-like, regulatory domain"/>
    <property type="match status" value="1"/>
</dbReference>
<organism evidence="2 3">
    <name type="scientific">Mucilaginibacter gossypii</name>
    <dbReference type="NCBI Taxonomy" id="551996"/>
    <lineage>
        <taxon>Bacteria</taxon>
        <taxon>Pseudomonadati</taxon>
        <taxon>Bacteroidota</taxon>
        <taxon>Sphingobacteriia</taxon>
        <taxon>Sphingobacteriales</taxon>
        <taxon>Sphingobacteriaceae</taxon>
        <taxon>Mucilaginibacter</taxon>
    </lineage>
</organism>
<feature type="signal peptide" evidence="1">
    <location>
        <begin position="1"/>
        <end position="18"/>
    </location>
</feature>
<sequence length="824" mass="93077">MRLRLYFLICFSISGLWAAAQTLVTGQVVDASSGEPLASVSVTFAGSNIGTQSDSLGRFRLAGAVTFTQVAFSHVGYLPAVKVIVPGQANKLQVLLERDANELANVTITSVRGQRYRNKGNPAVALIQQVIDHKQENRAEAAAYLQYEQYERMGLSFFNLPQKVVESKFFSQYKFMLDTVQGQTFLPVLLEEKLSDIYFRKEPEKKIQIQRAYKGVNILQFIDTAGVKLYVNQLYGHQVDIYENNLFIIANQFLSPIADHAPNYYKFFITDTISTAMGKQVELAFTPRAKGDLLFEGKLVVTLDGRFSVTACELRLNGKINVNFVRSFDVLLDFARQTGGRYELASSRVKADFGLTKKGWGVFGERKVIYRNYKIGASQTAAFYQGETLQVATGKAGFDTLSKGQAQVYEKLYKLEQMPSYKRTMWWLSTLTAGYADTGPVQIGPIAHFLSFNSQEGLHLELGGRTTPLLDSTFYFEGYVAYGTKDHRVKGSAIAYLSLNKTAPYRFPNNYFKVSYLYDVDVPGHTFSVTNRATAFSSFQTGKTNYWLYSRIFELQYFRDFENHFSYILGYKNWQQTPAAALVYQKNDDGSLVNNLTTSELNLHLRYAPHEELIQGSRTRHSIHNPYPIYDLLINRSLGGKYAYTDFGINIYKRFYLSQAGFTDVTLLGGYVLGKVPFPLLNISPANQSLAYKRDAYNALNYLEFVSDHYLGLNLTHTFNGFLLNKVPLIKHLKWREFISAKILYGGLRAENDPTQSTGLYRLPAATKSSNGTYTLGSAPYVEVGAGIANIFKFLRIDLIRRCNYLDQPGARVFSIKFSFQPEF</sequence>
<dbReference type="Pfam" id="PF18939">
    <property type="entry name" value="DUF5686"/>
    <property type="match status" value="2"/>
</dbReference>
<dbReference type="STRING" id="551996.SAMN05192573_1304"/>
<feature type="chain" id="PRO_5011484002" evidence="1">
    <location>
        <begin position="19"/>
        <end position="824"/>
    </location>
</feature>
<dbReference type="AlphaFoldDB" id="A0A1G8MZH5"/>
<evidence type="ECO:0000313" key="3">
    <source>
        <dbReference type="Proteomes" id="UP000199705"/>
    </source>
</evidence>
<dbReference type="InterPro" id="IPR008969">
    <property type="entry name" value="CarboxyPept-like_regulatory"/>
</dbReference>